<keyword evidence="3 5" id="KW-1133">Transmembrane helix</keyword>
<feature type="transmembrane region" description="Helical" evidence="5">
    <location>
        <begin position="6"/>
        <end position="23"/>
    </location>
</feature>
<evidence type="ECO:0000256" key="3">
    <source>
        <dbReference type="ARBA" id="ARBA00022989"/>
    </source>
</evidence>
<gene>
    <name evidence="7" type="ORF">RT717_14800</name>
</gene>
<dbReference type="InterPro" id="IPR004481">
    <property type="entry name" value="K/Na/Ca-exchanger"/>
</dbReference>
<dbReference type="EMBL" id="CP136051">
    <property type="protein sequence ID" value="WOK04346.1"/>
    <property type="molecule type" value="Genomic_DNA"/>
</dbReference>
<feature type="domain" description="Sodium/calcium exchanger membrane region" evidence="6">
    <location>
        <begin position="5"/>
        <end position="152"/>
    </location>
</feature>
<keyword evidence="4 5" id="KW-0472">Membrane</keyword>
<dbReference type="NCBIfam" id="TIGR00367">
    <property type="entry name" value="calcium/sodium antiporter"/>
    <property type="match status" value="1"/>
</dbReference>
<evidence type="ECO:0000256" key="2">
    <source>
        <dbReference type="ARBA" id="ARBA00022692"/>
    </source>
</evidence>
<feature type="transmembrane region" description="Helical" evidence="5">
    <location>
        <begin position="271"/>
        <end position="291"/>
    </location>
</feature>
<evidence type="ECO:0000256" key="4">
    <source>
        <dbReference type="ARBA" id="ARBA00023136"/>
    </source>
</evidence>
<comment type="subcellular location">
    <subcellularLocation>
        <location evidence="1">Membrane</location>
        <topology evidence="1">Multi-pass membrane protein</topology>
    </subcellularLocation>
</comment>
<feature type="transmembrane region" description="Helical" evidence="5">
    <location>
        <begin position="211"/>
        <end position="234"/>
    </location>
</feature>
<feature type="transmembrane region" description="Helical" evidence="5">
    <location>
        <begin position="68"/>
        <end position="93"/>
    </location>
</feature>
<dbReference type="PANTHER" id="PTHR10846:SF8">
    <property type="entry name" value="INNER MEMBRANE PROTEIN YRBG"/>
    <property type="match status" value="1"/>
</dbReference>
<evidence type="ECO:0000313" key="7">
    <source>
        <dbReference type="EMBL" id="WOK04346.1"/>
    </source>
</evidence>
<keyword evidence="8" id="KW-1185">Reference proteome</keyword>
<evidence type="ECO:0000259" key="6">
    <source>
        <dbReference type="Pfam" id="PF01699"/>
    </source>
</evidence>
<evidence type="ECO:0000313" key="8">
    <source>
        <dbReference type="Proteomes" id="UP001302349"/>
    </source>
</evidence>
<dbReference type="Gene3D" id="1.20.1420.30">
    <property type="entry name" value="NCX, central ion-binding region"/>
    <property type="match status" value="1"/>
</dbReference>
<protein>
    <submittedName>
        <fullName evidence="7">Calcium/sodium antiporter</fullName>
    </submittedName>
</protein>
<accession>A0ABZ0IIH4</accession>
<feature type="transmembrane region" description="Helical" evidence="5">
    <location>
        <begin position="241"/>
        <end position="259"/>
    </location>
</feature>
<name>A0ABZ0IIH4_9BACT</name>
<dbReference type="Pfam" id="PF01699">
    <property type="entry name" value="Na_Ca_ex"/>
    <property type="match status" value="2"/>
</dbReference>
<feature type="transmembrane region" description="Helical" evidence="5">
    <location>
        <begin position="105"/>
        <end position="125"/>
    </location>
</feature>
<organism evidence="7 8">
    <name type="scientific">Imperialibacter roseus</name>
    <dbReference type="NCBI Taxonomy" id="1324217"/>
    <lineage>
        <taxon>Bacteria</taxon>
        <taxon>Pseudomonadati</taxon>
        <taxon>Bacteroidota</taxon>
        <taxon>Cytophagia</taxon>
        <taxon>Cytophagales</taxon>
        <taxon>Flammeovirgaceae</taxon>
        <taxon>Imperialibacter</taxon>
    </lineage>
</organism>
<dbReference type="Proteomes" id="UP001302349">
    <property type="component" value="Chromosome"/>
</dbReference>
<feature type="transmembrane region" description="Helical" evidence="5">
    <location>
        <begin position="35"/>
        <end position="56"/>
    </location>
</feature>
<proteinExistence type="predicted"/>
<keyword evidence="2 5" id="KW-0812">Transmembrane</keyword>
<feature type="domain" description="Sodium/calcium exchanger membrane region" evidence="6">
    <location>
        <begin position="176"/>
        <end position="319"/>
    </location>
</feature>
<dbReference type="PANTHER" id="PTHR10846">
    <property type="entry name" value="SODIUM/POTASSIUM/CALCIUM EXCHANGER"/>
    <property type="match status" value="1"/>
</dbReference>
<dbReference type="InterPro" id="IPR004837">
    <property type="entry name" value="NaCa_Exmemb"/>
</dbReference>
<feature type="transmembrane region" description="Helical" evidence="5">
    <location>
        <begin position="303"/>
        <end position="319"/>
    </location>
</feature>
<evidence type="ECO:0000256" key="1">
    <source>
        <dbReference type="ARBA" id="ARBA00004141"/>
    </source>
</evidence>
<dbReference type="RefSeq" id="WP_317487158.1">
    <property type="nucleotide sequence ID" value="NZ_CP136051.1"/>
</dbReference>
<evidence type="ECO:0000256" key="5">
    <source>
        <dbReference type="SAM" id="Phobius"/>
    </source>
</evidence>
<sequence>MVLNFTLLVIGFIVLIKGADYLVNGASSLARGFKISNLVIGLTVVAFGTSTPELTVNLFSSVRGMNDAIYGNIIGSNVFNLLFILGVAGLIYPLSVQRTTVRYEIPFSLFCALILYFLVNDVMFFGSPENSLSRTEALVLLLLFGLFMFYILKTAKLEQEVASNGEEVKTLSKWLSVVFVVLGIAALVLGGKLVTDSAVYIARAFSMSEKLIGLTVLAAGTSLPELATSAMAAYRRNTDIAIGNVVGSNIFNIIFILGINGTVRPVPYNATMNADMFVLMLGTVALLLAMFTFKRNKLDRVEAAIFLAAYALYSVYLFWRN</sequence>
<reference evidence="7 8" key="1">
    <citation type="journal article" date="2023" name="Microbiol. Resour. Announc.">
        <title>Complete Genome Sequence of Imperialibacter roseus strain P4T.</title>
        <authorList>
            <person name="Tizabi D.R."/>
            <person name="Bachvaroff T."/>
            <person name="Hill R.T."/>
        </authorList>
    </citation>
    <scope>NUCLEOTIDE SEQUENCE [LARGE SCALE GENOMIC DNA]</scope>
    <source>
        <strain evidence="7 8">P4T</strain>
    </source>
</reference>
<feature type="transmembrane region" description="Helical" evidence="5">
    <location>
        <begin position="174"/>
        <end position="191"/>
    </location>
</feature>
<feature type="transmembrane region" description="Helical" evidence="5">
    <location>
        <begin position="137"/>
        <end position="153"/>
    </location>
</feature>
<dbReference type="InterPro" id="IPR044880">
    <property type="entry name" value="NCX_ion-bd_dom_sf"/>
</dbReference>